<evidence type="ECO:0000313" key="2">
    <source>
        <dbReference type="Proteomes" id="UP001141806"/>
    </source>
</evidence>
<proteinExistence type="predicted"/>
<dbReference type="AlphaFoldDB" id="A0A9Q0HCB9"/>
<dbReference type="GO" id="GO:0080030">
    <property type="term" value="F:methyl indole-3-acetate esterase activity"/>
    <property type="evidence" value="ECO:0007669"/>
    <property type="project" value="TreeGrafter"/>
</dbReference>
<dbReference type="SUPFAM" id="SSF53474">
    <property type="entry name" value="alpha/beta-Hydrolases"/>
    <property type="match status" value="1"/>
</dbReference>
<dbReference type="Gene3D" id="3.40.50.1820">
    <property type="entry name" value="alpha/beta hydrolase"/>
    <property type="match status" value="1"/>
</dbReference>
<accession>A0A9Q0HCB9</accession>
<evidence type="ECO:0000313" key="1">
    <source>
        <dbReference type="EMBL" id="KAJ4963194.1"/>
    </source>
</evidence>
<dbReference type="Proteomes" id="UP001141806">
    <property type="component" value="Unassembled WGS sequence"/>
</dbReference>
<dbReference type="PANTHER" id="PTHR10992">
    <property type="entry name" value="METHYLESTERASE FAMILY MEMBER"/>
    <property type="match status" value="1"/>
</dbReference>
<name>A0A9Q0HCB9_9MAGN</name>
<comment type="caution">
    <text evidence="1">The sequence shown here is derived from an EMBL/GenBank/DDBJ whole genome shotgun (WGS) entry which is preliminary data.</text>
</comment>
<dbReference type="OrthoDB" id="1263307at2759"/>
<gene>
    <name evidence="1" type="ORF">NE237_023133</name>
</gene>
<reference evidence="1" key="1">
    <citation type="journal article" date="2023" name="Plant J.">
        <title>The genome of the king protea, Protea cynaroides.</title>
        <authorList>
            <person name="Chang J."/>
            <person name="Duong T.A."/>
            <person name="Schoeman C."/>
            <person name="Ma X."/>
            <person name="Roodt D."/>
            <person name="Barker N."/>
            <person name="Li Z."/>
            <person name="Van de Peer Y."/>
            <person name="Mizrachi E."/>
        </authorList>
    </citation>
    <scope>NUCLEOTIDE SEQUENCE</scope>
    <source>
        <tissue evidence="1">Young leaves</tissue>
    </source>
</reference>
<sequence>MCSRVRNFIKCALLSKDIELMYTLKRPGSFFNNELADIYLSKEKYGSVQRFYFVAGEDLAIATDYQREMIAKFPVKEVKMINNSGHEVMPSKPLELSANILDIARQSLSSLETANAAGDHASLAGSVEMRTKPISIRFRRGAWWV</sequence>
<dbReference type="GO" id="GO:0080032">
    <property type="term" value="F:methyl jasmonate esterase activity"/>
    <property type="evidence" value="ECO:0007669"/>
    <property type="project" value="TreeGrafter"/>
</dbReference>
<dbReference type="PANTHER" id="PTHR10992:SF1032">
    <property type="entry name" value="METHYLESTERASE 17"/>
    <property type="match status" value="1"/>
</dbReference>
<keyword evidence="2" id="KW-1185">Reference proteome</keyword>
<dbReference type="EMBL" id="JAMYWD010000008">
    <property type="protein sequence ID" value="KAJ4963194.1"/>
    <property type="molecule type" value="Genomic_DNA"/>
</dbReference>
<protein>
    <submittedName>
        <fullName evidence="1">Uncharacterized protein</fullName>
    </submittedName>
</protein>
<dbReference type="GO" id="GO:0009696">
    <property type="term" value="P:salicylic acid metabolic process"/>
    <property type="evidence" value="ECO:0007669"/>
    <property type="project" value="TreeGrafter"/>
</dbReference>
<dbReference type="GO" id="GO:0009694">
    <property type="term" value="P:jasmonic acid metabolic process"/>
    <property type="evidence" value="ECO:0007669"/>
    <property type="project" value="TreeGrafter"/>
</dbReference>
<dbReference type="GO" id="GO:0080031">
    <property type="term" value="F:methyl salicylate esterase activity"/>
    <property type="evidence" value="ECO:0007669"/>
    <property type="project" value="TreeGrafter"/>
</dbReference>
<dbReference type="InterPro" id="IPR029058">
    <property type="entry name" value="AB_hydrolase_fold"/>
</dbReference>
<organism evidence="1 2">
    <name type="scientific">Protea cynaroides</name>
    <dbReference type="NCBI Taxonomy" id="273540"/>
    <lineage>
        <taxon>Eukaryota</taxon>
        <taxon>Viridiplantae</taxon>
        <taxon>Streptophyta</taxon>
        <taxon>Embryophyta</taxon>
        <taxon>Tracheophyta</taxon>
        <taxon>Spermatophyta</taxon>
        <taxon>Magnoliopsida</taxon>
        <taxon>Proteales</taxon>
        <taxon>Proteaceae</taxon>
        <taxon>Protea</taxon>
    </lineage>
</organism>
<dbReference type="InterPro" id="IPR045889">
    <property type="entry name" value="MES/HNL"/>
</dbReference>